<dbReference type="OrthoDB" id="9787361at2"/>
<comment type="subunit">
    <text evidence="3 10">Monomer.</text>
</comment>
<protein>
    <recommendedName>
        <fullName evidence="4 10">Outer-membrane lipoprotein carrier protein</fullName>
    </recommendedName>
</protein>
<evidence type="ECO:0000313" key="12">
    <source>
        <dbReference type="Proteomes" id="UP000051863"/>
    </source>
</evidence>
<sequence length="212" mass="23132" precursor="true">MTAFLRHFVLAVALACAGLAADAHAGARDDLKSFTNGLRGLDGQFAQQVVDSRGRVKESSSGRVALSAPRQFRWEYTRPHPQLIIADGSKLWVYEPDLQQARVSPQGDEEQNNPLTALINPALLEQQYDISEEAAPRDGMQWLSLTPKRDTQASFDVAALGFSGGGLSRMELVDAVGQRTIITFSGWKKNPSFAAGTFRFVPGKDVDVVGER</sequence>
<comment type="caution">
    <text evidence="11">The sequence shown here is derived from an EMBL/GenBank/DDBJ whole genome shotgun (WGS) entry which is preliminary data.</text>
</comment>
<dbReference type="AlphaFoldDB" id="A0A0R0D2G3"/>
<accession>A0A0R0D2G3</accession>
<dbReference type="EMBL" id="LDJJ01000004">
    <property type="protein sequence ID" value="KRG72503.1"/>
    <property type="molecule type" value="Genomic_DNA"/>
</dbReference>
<dbReference type="PATRIC" id="fig|405446.3.peg.2029"/>
<evidence type="ECO:0000256" key="8">
    <source>
        <dbReference type="ARBA" id="ARBA00022927"/>
    </source>
</evidence>
<dbReference type="SUPFAM" id="SSF89392">
    <property type="entry name" value="Prokaryotic lipoproteins and lipoprotein localization factors"/>
    <property type="match status" value="1"/>
</dbReference>
<dbReference type="Gene3D" id="2.50.20.10">
    <property type="entry name" value="Lipoprotein localisation LolA/LolB/LppX"/>
    <property type="match status" value="1"/>
</dbReference>
<dbReference type="Pfam" id="PF03548">
    <property type="entry name" value="LolA"/>
    <property type="match status" value="1"/>
</dbReference>
<name>A0A0R0D2G3_9GAMM</name>
<keyword evidence="5 10" id="KW-0813">Transport</keyword>
<comment type="subcellular location">
    <subcellularLocation>
        <location evidence="1 10">Periplasm</location>
    </subcellularLocation>
</comment>
<dbReference type="GO" id="GO:0044874">
    <property type="term" value="P:lipoprotein localization to outer membrane"/>
    <property type="evidence" value="ECO:0007669"/>
    <property type="project" value="UniProtKB-UniRule"/>
</dbReference>
<feature type="chain" id="PRO_5008995069" description="Outer-membrane lipoprotein carrier protein" evidence="10">
    <location>
        <begin position="26"/>
        <end position="212"/>
    </location>
</feature>
<evidence type="ECO:0000256" key="10">
    <source>
        <dbReference type="HAMAP-Rule" id="MF_00240"/>
    </source>
</evidence>
<dbReference type="PANTHER" id="PTHR35869:SF1">
    <property type="entry name" value="OUTER-MEMBRANE LIPOPROTEIN CARRIER PROTEIN"/>
    <property type="match status" value="1"/>
</dbReference>
<dbReference type="NCBIfam" id="TIGR00547">
    <property type="entry name" value="lolA"/>
    <property type="match status" value="1"/>
</dbReference>
<dbReference type="InterPro" id="IPR018323">
    <property type="entry name" value="OM_lipoprot_carrier_LolA_Pbac"/>
</dbReference>
<dbReference type="InterPro" id="IPR029046">
    <property type="entry name" value="LolA/LolB/LppX"/>
</dbReference>
<evidence type="ECO:0000256" key="5">
    <source>
        <dbReference type="ARBA" id="ARBA00022448"/>
    </source>
</evidence>
<evidence type="ECO:0000256" key="4">
    <source>
        <dbReference type="ARBA" id="ARBA00014035"/>
    </source>
</evidence>
<evidence type="ECO:0000256" key="9">
    <source>
        <dbReference type="ARBA" id="ARBA00023186"/>
    </source>
</evidence>
<feature type="signal peptide" evidence="10">
    <location>
        <begin position="1"/>
        <end position="25"/>
    </location>
</feature>
<dbReference type="Proteomes" id="UP000051863">
    <property type="component" value="Unassembled WGS sequence"/>
</dbReference>
<dbReference type="GO" id="GO:0042953">
    <property type="term" value="P:lipoprotein transport"/>
    <property type="evidence" value="ECO:0007669"/>
    <property type="project" value="InterPro"/>
</dbReference>
<evidence type="ECO:0000256" key="1">
    <source>
        <dbReference type="ARBA" id="ARBA00004418"/>
    </source>
</evidence>
<dbReference type="GO" id="GO:0030288">
    <property type="term" value="C:outer membrane-bounded periplasmic space"/>
    <property type="evidence" value="ECO:0007669"/>
    <property type="project" value="TreeGrafter"/>
</dbReference>
<evidence type="ECO:0000256" key="3">
    <source>
        <dbReference type="ARBA" id="ARBA00011245"/>
    </source>
</evidence>
<organism evidence="11 12">
    <name type="scientific">Stenotrophomonas terrae</name>
    <dbReference type="NCBI Taxonomy" id="405446"/>
    <lineage>
        <taxon>Bacteria</taxon>
        <taxon>Pseudomonadati</taxon>
        <taxon>Pseudomonadota</taxon>
        <taxon>Gammaproteobacteria</taxon>
        <taxon>Lysobacterales</taxon>
        <taxon>Lysobacteraceae</taxon>
        <taxon>Stenotrophomonas</taxon>
    </lineage>
</organism>
<keyword evidence="7 10" id="KW-0574">Periplasm</keyword>
<reference evidence="11 12" key="1">
    <citation type="submission" date="2015-05" db="EMBL/GenBank/DDBJ databases">
        <title>Genome sequencing and analysis of members of genus Stenotrophomonas.</title>
        <authorList>
            <person name="Patil P.P."/>
            <person name="Midha S."/>
            <person name="Patil P.B."/>
        </authorList>
    </citation>
    <scope>NUCLEOTIDE SEQUENCE [LARGE SCALE GENOMIC DNA]</scope>
    <source>
        <strain evidence="11 12">DSM 18941</strain>
    </source>
</reference>
<proteinExistence type="inferred from homology"/>
<dbReference type="RefSeq" id="WP_057626371.1">
    <property type="nucleotide sequence ID" value="NZ_LDJJ01000004.1"/>
</dbReference>
<keyword evidence="6 10" id="KW-0732">Signal</keyword>
<keyword evidence="8 10" id="KW-0653">Protein transport</keyword>
<dbReference type="InterPro" id="IPR004564">
    <property type="entry name" value="OM_lipoprot_carrier_LolA-like"/>
</dbReference>
<comment type="similarity">
    <text evidence="2 10">Belongs to the LolA family.</text>
</comment>
<evidence type="ECO:0000256" key="7">
    <source>
        <dbReference type="ARBA" id="ARBA00022764"/>
    </source>
</evidence>
<dbReference type="PANTHER" id="PTHR35869">
    <property type="entry name" value="OUTER-MEMBRANE LIPOPROTEIN CARRIER PROTEIN"/>
    <property type="match status" value="1"/>
</dbReference>
<dbReference type="HAMAP" id="MF_00240">
    <property type="entry name" value="LolA"/>
    <property type="match status" value="1"/>
</dbReference>
<evidence type="ECO:0000256" key="2">
    <source>
        <dbReference type="ARBA" id="ARBA00007615"/>
    </source>
</evidence>
<gene>
    <name evidence="10" type="primary">lolA</name>
    <name evidence="11" type="ORF">ABB27_01080</name>
</gene>
<dbReference type="CDD" id="cd16325">
    <property type="entry name" value="LolA"/>
    <property type="match status" value="1"/>
</dbReference>
<evidence type="ECO:0000313" key="11">
    <source>
        <dbReference type="EMBL" id="KRG72503.1"/>
    </source>
</evidence>
<keyword evidence="9 10" id="KW-0143">Chaperone</keyword>
<comment type="function">
    <text evidence="10">Participates in the translocation of lipoproteins from the inner membrane to the outer membrane. Only forms a complex with a lipoprotein if the residue after the N-terminal Cys is not an aspartate (The Asp acts as a targeting signal to indicate that the lipoprotein should stay in the inner membrane).</text>
</comment>
<evidence type="ECO:0000256" key="6">
    <source>
        <dbReference type="ARBA" id="ARBA00022729"/>
    </source>
</evidence>
<keyword evidence="12" id="KW-1185">Reference proteome</keyword>